<comment type="caution">
    <text evidence="1">The sequence shown here is derived from an EMBL/GenBank/DDBJ whole genome shotgun (WGS) entry which is preliminary data.</text>
</comment>
<protein>
    <submittedName>
        <fullName evidence="1">Uncharacterized protein</fullName>
    </submittedName>
</protein>
<evidence type="ECO:0000313" key="1">
    <source>
        <dbReference type="EMBL" id="GFH34270.1"/>
    </source>
</evidence>
<dbReference type="AlphaFoldDB" id="A0A6A0AMR8"/>
<reference evidence="1 2" key="1">
    <citation type="submission" date="2020-02" db="EMBL/GenBank/DDBJ databases">
        <title>Whole Genome Shotgun Sequence of Streptomyces sp. strain CWH03.</title>
        <authorList>
            <person name="Dohra H."/>
            <person name="Kodani S."/>
            <person name="Yamamura H."/>
        </authorList>
    </citation>
    <scope>NUCLEOTIDE SEQUENCE [LARGE SCALE GENOMIC DNA]</scope>
    <source>
        <strain evidence="1 2">CWH03</strain>
    </source>
</reference>
<organism evidence="1 2">
    <name type="scientific">Streptomyces pacificus</name>
    <dbReference type="NCBI Taxonomy" id="2705029"/>
    <lineage>
        <taxon>Bacteria</taxon>
        <taxon>Bacillati</taxon>
        <taxon>Actinomycetota</taxon>
        <taxon>Actinomycetes</taxon>
        <taxon>Kitasatosporales</taxon>
        <taxon>Streptomycetaceae</taxon>
        <taxon>Streptomyces</taxon>
    </lineage>
</organism>
<evidence type="ECO:0000313" key="2">
    <source>
        <dbReference type="Proteomes" id="UP000484988"/>
    </source>
</evidence>
<dbReference type="RefSeq" id="WP_173261027.1">
    <property type="nucleotide sequence ID" value="NZ_BLLG01000001.1"/>
</dbReference>
<sequence length="54" mass="5639">MSGGRSAAEVNAAIRALWPPGAGVPVDREAYHALLVEWAAAVARERQAGQRLAA</sequence>
<keyword evidence="2" id="KW-1185">Reference proteome</keyword>
<accession>A0A6A0AMR8</accession>
<gene>
    <name evidence="1" type="ORF">SCWH03_04840</name>
</gene>
<name>A0A6A0AMR8_9ACTN</name>
<dbReference type="Proteomes" id="UP000484988">
    <property type="component" value="Unassembled WGS sequence"/>
</dbReference>
<proteinExistence type="predicted"/>
<dbReference type="EMBL" id="BLLG01000001">
    <property type="protein sequence ID" value="GFH34270.1"/>
    <property type="molecule type" value="Genomic_DNA"/>
</dbReference>